<dbReference type="EMBL" id="VJWA01000001">
    <property type="protein sequence ID" value="TRW17734.1"/>
    <property type="molecule type" value="Genomic_DNA"/>
</dbReference>
<feature type="region of interest" description="Disordered" evidence="1">
    <location>
        <begin position="1"/>
        <end position="35"/>
    </location>
</feature>
<comment type="caution">
    <text evidence="2">The sequence shown here is derived from an EMBL/GenBank/DDBJ whole genome shotgun (WGS) entry which is preliminary data.</text>
</comment>
<evidence type="ECO:0000313" key="3">
    <source>
        <dbReference type="Proteomes" id="UP000317894"/>
    </source>
</evidence>
<protein>
    <submittedName>
        <fullName evidence="2">Uncharacterized protein</fullName>
    </submittedName>
</protein>
<proteinExistence type="predicted"/>
<sequence length="403" mass="44860">MHHRSETGRTPPDRYTLKPGASSKSLPRTGPLTPAIKAQLNPADYTTRRWDSFIQKRIIMVCRAFEKRHGLRELRTPEQSQKARLAGESRPVDPKKAKYNERTGARCLLDVAPVLRDALSKPTWQARQAALAQHGVKLEPFYRPKKDPNVDPPSGLRLVDVRDSKNNIAASALDIDGVGYGLKALQDRTIADTLSLRECLEAIRSPTPTGSATLPRSAEDEMRRAYAVARAEHRQLRARNSAVRRRLVAKHREEARRLSAALKLERQMFVHDLPAANRSVAREIFAATVTQPRRLELKDRQSGERKALTIPALGTWTEWRARQEAVLPLPAKTLIEVATSEPRRASTPLISPADRFAGRIDPTSDDVAPVPIASDVVRSGPSADDPDRSLAYALANLKRGRGR</sequence>
<reference evidence="2 3" key="1">
    <citation type="submission" date="2019-07" db="EMBL/GenBank/DDBJ databases">
        <title>Novel species isolated from glacier.</title>
        <authorList>
            <person name="Liu Q."/>
            <person name="Xin Y.-H."/>
        </authorList>
    </citation>
    <scope>NUCLEOTIDE SEQUENCE [LARGE SCALE GENOMIC DNA]</scope>
    <source>
        <strain evidence="2 3">LB1R16</strain>
    </source>
</reference>
<evidence type="ECO:0000256" key="1">
    <source>
        <dbReference type="SAM" id="MobiDB-lite"/>
    </source>
</evidence>
<accession>A0A552UHN2</accession>
<dbReference type="RefSeq" id="WP_144236426.1">
    <property type="nucleotide sequence ID" value="NZ_VJWA01000001.1"/>
</dbReference>
<feature type="compositionally biased region" description="Basic and acidic residues" evidence="1">
    <location>
        <begin position="1"/>
        <end position="16"/>
    </location>
</feature>
<gene>
    <name evidence="2" type="ORF">FMM06_06250</name>
</gene>
<keyword evidence="3" id="KW-1185">Reference proteome</keyword>
<evidence type="ECO:0000313" key="2">
    <source>
        <dbReference type="EMBL" id="TRW17734.1"/>
    </source>
</evidence>
<feature type="compositionally biased region" description="Basic and acidic residues" evidence="1">
    <location>
        <begin position="85"/>
        <end position="97"/>
    </location>
</feature>
<organism evidence="2 3">
    <name type="scientific">Glacieibacterium frigidum</name>
    <dbReference type="NCBI Taxonomy" id="2593303"/>
    <lineage>
        <taxon>Bacteria</taxon>
        <taxon>Pseudomonadati</taxon>
        <taxon>Pseudomonadota</taxon>
        <taxon>Alphaproteobacteria</taxon>
        <taxon>Sphingomonadales</taxon>
        <taxon>Sphingosinicellaceae</taxon>
        <taxon>Glacieibacterium</taxon>
    </lineage>
</organism>
<feature type="region of interest" description="Disordered" evidence="1">
    <location>
        <begin position="75"/>
        <end position="97"/>
    </location>
</feature>
<dbReference type="OrthoDB" id="7458109at2"/>
<dbReference type="AlphaFoldDB" id="A0A552UHN2"/>
<name>A0A552UHN2_9SPHN</name>
<dbReference type="Proteomes" id="UP000317894">
    <property type="component" value="Unassembled WGS sequence"/>
</dbReference>